<dbReference type="EMBL" id="CP014223">
    <property type="protein sequence ID" value="AMJ40106.1"/>
    <property type="molecule type" value="Genomic_DNA"/>
</dbReference>
<dbReference type="Proteomes" id="UP000184204">
    <property type="component" value="Unassembled WGS sequence"/>
</dbReference>
<dbReference type="PROSITE" id="PS50234">
    <property type="entry name" value="VWFA"/>
    <property type="match status" value="1"/>
</dbReference>
<accession>A0A110A6V9</accession>
<keyword evidence="5" id="KW-1185">Reference proteome</keyword>
<protein>
    <submittedName>
        <fullName evidence="4">Mg-chelatase subunit ChlD</fullName>
    </submittedName>
    <submittedName>
        <fullName evidence="3">von Willebrand factor type A domain protein</fullName>
    </submittedName>
</protein>
<dbReference type="Gene3D" id="3.40.50.880">
    <property type="match status" value="1"/>
</dbReference>
<dbReference type="Pfam" id="PF00092">
    <property type="entry name" value="VWA"/>
    <property type="match status" value="1"/>
</dbReference>
<evidence type="ECO:0000256" key="1">
    <source>
        <dbReference type="SAM" id="Phobius"/>
    </source>
</evidence>
<dbReference type="Gene3D" id="3.40.50.410">
    <property type="entry name" value="von Willebrand factor, type A domain"/>
    <property type="match status" value="2"/>
</dbReference>
<keyword evidence="1" id="KW-0472">Membrane</keyword>
<evidence type="ECO:0000313" key="4">
    <source>
        <dbReference type="EMBL" id="SHE80858.1"/>
    </source>
</evidence>
<keyword evidence="1" id="KW-0812">Transmembrane</keyword>
<dbReference type="OrthoDB" id="9781333at2"/>
<sequence length="915" mass="99269">MNIDFMKPYWLWLLPILVGFIWYLARKGQFASTFRRRLHTGMRIAVCSCIVLAMATPQISKKSDITATVFAVDRSASVKNIDISAFMKEANDARGIKDSVGMVCFGKEAGVELLPSLEGTLPTEGFLTYVDEGASDLASALKLSGSILPKGTAKRIVLVSDGEETTSDALLQAKALAAQGVTIDGYGLTEEIGQEVQITDLEIPALINKNTAYDIAVRIDSNVGTPLNVRLYKGNTLIANESISVTSGESRIVFSDTTAEGGGVVYRAEITPEKDTQSKNNKFFAYTYIDDIPRVLLIGDGKDTEGWNGIISASKLQVERVSAGGVPVSTERLQGYDCVVMANVSAKDLPEGFLEVLEAYVKTLGGGLIVSGGEDSYALGEYFHTQLADMLPVDMELKTEGEEPDLAMIMVIDRSGSMSGGAYGITQLEMAKEAAIRSLDGFKEKDQVGIIAFDDQYQWAVPMTLVSGNKAAIQQQIGEIQVGGGTSILPGLTEAVRALSESKAKEKHIILLTDGQAEQEGYDPVLAKIKNNGITLSSVAVGSGADTSLLRKLADAGNGRYYFTDEFTDLPSIFAKETLLAGKEYLNNRHFYPKQKDASAILSDITSVPRLGGYIGTTAKSRGDVVLISDRDEPILATWQYGLGRTVAWTPDVGGRWTKEWLSSKEGSSILRNTLGWVINAQMAQDMKLTAESGAKKSSLRLEMPFDESISKITATVLNSQGKEFKTQFNMTAPGVYQGELETAQEGAYVANLLIEKKESKDYYKTGFALSYPSEYDMTKKGSGSALLQQIVSASGGRMLTKGNEVFASRPLPEVNQKDLSMLFMVLGMLLFLLDIAFRRFTVLLLTLEGMGFSMGNVKKIAVKEKKNPLENVAKNKVSEQIPIKAKADKKEILEKATKENTAAKLVASKKKRGI</sequence>
<dbReference type="Proteomes" id="UP000068026">
    <property type="component" value="Chromosome"/>
</dbReference>
<dbReference type="SUPFAM" id="SSF53300">
    <property type="entry name" value="vWA-like"/>
    <property type="match status" value="2"/>
</dbReference>
<reference evidence="5" key="2">
    <citation type="submission" date="2016-01" db="EMBL/GenBank/DDBJ databases">
        <authorList>
            <person name="Poehlein A."/>
            <person name="Schlien K."/>
            <person name="Gottschalk G."/>
            <person name="Buckel W."/>
            <person name="Daniel R."/>
        </authorList>
    </citation>
    <scope>NUCLEOTIDE SEQUENCE [LARGE SCALE GENOMIC DNA]</scope>
    <source>
        <strain evidence="5">X2</strain>
    </source>
</reference>
<reference evidence="3 5" key="1">
    <citation type="journal article" date="2016" name="Genome Announc.">
        <title>Complete Genome Sequence of the Amino Acid-Fermenting Clostridium propionicum X2 (DSM 1682).</title>
        <authorList>
            <person name="Poehlein A."/>
            <person name="Schlien K."/>
            <person name="Chowdhury N.P."/>
            <person name="Gottschalk G."/>
            <person name="Buckel W."/>
            <person name="Daniel R."/>
        </authorList>
    </citation>
    <scope>NUCLEOTIDE SEQUENCE [LARGE SCALE GENOMIC DNA]</scope>
    <source>
        <strain evidence="3 5">X2</strain>
    </source>
</reference>
<dbReference type="InterPro" id="IPR029062">
    <property type="entry name" value="Class_I_gatase-like"/>
</dbReference>
<dbReference type="InterPro" id="IPR036465">
    <property type="entry name" value="vWFA_dom_sf"/>
</dbReference>
<dbReference type="SUPFAM" id="SSF52317">
    <property type="entry name" value="Class I glutamine amidotransferase-like"/>
    <property type="match status" value="1"/>
</dbReference>
<gene>
    <name evidence="3" type="ORF">CPRO_04980</name>
    <name evidence="4" type="ORF">SAMN02745151_01881</name>
</gene>
<dbReference type="KEGG" id="cpro:CPRO_04980"/>
<organism evidence="4 6">
    <name type="scientific">Anaerotignum propionicum DSM 1682</name>
    <dbReference type="NCBI Taxonomy" id="991789"/>
    <lineage>
        <taxon>Bacteria</taxon>
        <taxon>Bacillati</taxon>
        <taxon>Bacillota</taxon>
        <taxon>Clostridia</taxon>
        <taxon>Lachnospirales</taxon>
        <taxon>Anaerotignaceae</taxon>
        <taxon>Anaerotignum</taxon>
    </lineage>
</organism>
<dbReference type="SMART" id="SM00327">
    <property type="entry name" value="VWA"/>
    <property type="match status" value="2"/>
</dbReference>
<name>A0A110A6V9_ANAPI</name>
<evidence type="ECO:0000313" key="3">
    <source>
        <dbReference type="EMBL" id="AMJ40106.1"/>
    </source>
</evidence>
<proteinExistence type="predicted"/>
<evidence type="ECO:0000313" key="5">
    <source>
        <dbReference type="Proteomes" id="UP000068026"/>
    </source>
</evidence>
<evidence type="ECO:0000313" key="6">
    <source>
        <dbReference type="Proteomes" id="UP000184204"/>
    </source>
</evidence>
<dbReference type="PANTHER" id="PTHR37947:SF2">
    <property type="entry name" value="VON WILLEBRAND FACTOR TYPE A"/>
    <property type="match status" value="1"/>
</dbReference>
<dbReference type="EMBL" id="FQUA01000007">
    <property type="protein sequence ID" value="SHE80858.1"/>
    <property type="molecule type" value="Genomic_DNA"/>
</dbReference>
<evidence type="ECO:0000259" key="2">
    <source>
        <dbReference type="PROSITE" id="PS50234"/>
    </source>
</evidence>
<reference evidence="6" key="4">
    <citation type="submission" date="2016-11" db="EMBL/GenBank/DDBJ databases">
        <authorList>
            <person name="Jaros S."/>
            <person name="Januszkiewicz K."/>
            <person name="Wedrychowicz H."/>
        </authorList>
    </citation>
    <scope>NUCLEOTIDE SEQUENCE [LARGE SCALE GENOMIC DNA]</scope>
    <source>
        <strain evidence="6">DSM 1682</strain>
    </source>
</reference>
<dbReference type="RefSeq" id="WP_066047530.1">
    <property type="nucleotide sequence ID" value="NZ_CP014223.1"/>
</dbReference>
<reference evidence="4" key="3">
    <citation type="submission" date="2016-11" db="EMBL/GenBank/DDBJ databases">
        <authorList>
            <person name="Varghese N."/>
            <person name="Submissions S."/>
        </authorList>
    </citation>
    <scope>NUCLEOTIDE SEQUENCE</scope>
    <source>
        <strain evidence="4">DSM 1682</strain>
    </source>
</reference>
<feature type="domain" description="VWFA" evidence="2">
    <location>
        <begin position="407"/>
        <end position="578"/>
    </location>
</feature>
<dbReference type="InterPro" id="IPR002035">
    <property type="entry name" value="VWF_A"/>
</dbReference>
<dbReference type="PANTHER" id="PTHR37947">
    <property type="entry name" value="BLL2462 PROTEIN"/>
    <property type="match status" value="1"/>
</dbReference>
<feature type="transmembrane region" description="Helical" evidence="1">
    <location>
        <begin position="6"/>
        <end position="25"/>
    </location>
</feature>
<keyword evidence="1" id="KW-1133">Transmembrane helix</keyword>
<dbReference type="AlphaFoldDB" id="A0A110A6V9"/>